<feature type="transmembrane region" description="Helical" evidence="11">
    <location>
        <begin position="266"/>
        <end position="284"/>
    </location>
</feature>
<dbReference type="EMBL" id="CALNXK010000135">
    <property type="protein sequence ID" value="CAH3165930.1"/>
    <property type="molecule type" value="Genomic_DNA"/>
</dbReference>
<dbReference type="InterPro" id="IPR001478">
    <property type="entry name" value="PDZ"/>
</dbReference>
<evidence type="ECO:0000256" key="10">
    <source>
        <dbReference type="ARBA" id="ARBA00023136"/>
    </source>
</evidence>
<keyword evidence="7" id="KW-0378">Hydrolase</keyword>
<dbReference type="Gene3D" id="2.30.42.10">
    <property type="match status" value="1"/>
</dbReference>
<sequence length="531" mass="59028">MEIVLDEGVQFILTLQKSWDGWEKEMLFLSKVGDPRNSFLIYFPLAYHFNHNLGVSVLWTTIISEWLNLILKWLLRGDRPYWWVHESAKWQNVTIQQYELTCETGPGSPSGHSMITSAVLCLLFSWLLNSLRENFLCNMSILGRLIVTLSLWAVLMIILVFVSVSRVFIATHFPHQVIMGTVIGLILALVVQNYRTVLINMSVSVRYCALCSLLLVTTTLASYLFLSFLVYDPSISVTKAQKWCIKPSYIHLDTTPFYAMVRDSGATLGLGISVGIVSSAVRGGNWRRLHVGVGQLSLLSASLKVVLSILLLQLLEAISLPKSSPSLFYVAGYVRCAFIPIIGHTGDNERKKLWDELSRGIEHSRLMVVHLTKGNEGFGFNIRGGVDHPHVGSDPGIFITTVKADSVAGRDGRLDPGDRILALNDVRLDYVTHDVAVNEFRKADETVSLLVEKNAEAVLLSPRSSGHDSPDVSWEDGPIRLNPVNEESAKNELFGLLRRFYESELGALSIGLAVGGLAVFVALRIYKASKL</sequence>
<feature type="transmembrane region" description="Helical" evidence="11">
    <location>
        <begin position="176"/>
        <end position="195"/>
    </location>
</feature>
<accession>A0ABN8QK38</accession>
<dbReference type="SMART" id="SM00228">
    <property type="entry name" value="PDZ"/>
    <property type="match status" value="1"/>
</dbReference>
<comment type="subcellular location">
    <subcellularLocation>
        <location evidence="1">Endoplasmic reticulum membrane</location>
        <topology evidence="1">Multi-pass membrane protein</topology>
    </subcellularLocation>
</comment>
<evidence type="ECO:0000256" key="3">
    <source>
        <dbReference type="ARBA" id="ARBA00009266"/>
    </source>
</evidence>
<keyword evidence="5" id="KW-0312">Gluconeogenesis</keyword>
<dbReference type="InterPro" id="IPR036938">
    <property type="entry name" value="PAP2/HPO_sf"/>
</dbReference>
<evidence type="ECO:0000313" key="13">
    <source>
        <dbReference type="EMBL" id="CAH3165930.1"/>
    </source>
</evidence>
<comment type="pathway">
    <text evidence="2">Carbohydrate biosynthesis; gluconeogenesis.</text>
</comment>
<dbReference type="SUPFAM" id="SSF50156">
    <property type="entry name" value="PDZ domain-like"/>
    <property type="match status" value="1"/>
</dbReference>
<reference evidence="13 14" key="1">
    <citation type="submission" date="2022-05" db="EMBL/GenBank/DDBJ databases">
        <authorList>
            <consortium name="Genoscope - CEA"/>
            <person name="William W."/>
        </authorList>
    </citation>
    <scope>NUCLEOTIDE SEQUENCE [LARGE SCALE GENOMIC DNA]</scope>
</reference>
<dbReference type="InterPro" id="IPR036034">
    <property type="entry name" value="PDZ_sf"/>
</dbReference>
<gene>
    <name evidence="13" type="ORF">PLOB_00007505</name>
</gene>
<feature type="transmembrane region" description="Helical" evidence="11">
    <location>
        <begin position="141"/>
        <end position="164"/>
    </location>
</feature>
<evidence type="ECO:0000256" key="4">
    <source>
        <dbReference type="ARBA" id="ARBA00012634"/>
    </source>
</evidence>
<keyword evidence="6 11" id="KW-0812">Transmembrane</keyword>
<evidence type="ECO:0000256" key="1">
    <source>
        <dbReference type="ARBA" id="ARBA00004477"/>
    </source>
</evidence>
<proteinExistence type="inferred from homology"/>
<name>A0ABN8QK38_9CNID</name>
<dbReference type="Gene3D" id="1.20.144.10">
    <property type="entry name" value="Phosphatidic acid phosphatase type 2/haloperoxidase"/>
    <property type="match status" value="1"/>
</dbReference>
<keyword evidence="8" id="KW-0256">Endoplasmic reticulum</keyword>
<dbReference type="EC" id="3.1.3.9" evidence="4"/>
<dbReference type="Pfam" id="PF00595">
    <property type="entry name" value="PDZ"/>
    <property type="match status" value="1"/>
</dbReference>
<evidence type="ECO:0000256" key="9">
    <source>
        <dbReference type="ARBA" id="ARBA00022989"/>
    </source>
</evidence>
<comment type="similarity">
    <text evidence="3">Belongs to the glucose-6-phosphatase family.</text>
</comment>
<comment type="caution">
    <text evidence="13">The sequence shown here is derived from an EMBL/GenBank/DDBJ whole genome shotgun (WGS) entry which is preliminary data.</text>
</comment>
<keyword evidence="10 11" id="KW-0472">Membrane</keyword>
<evidence type="ECO:0000256" key="7">
    <source>
        <dbReference type="ARBA" id="ARBA00022801"/>
    </source>
</evidence>
<evidence type="ECO:0000256" key="8">
    <source>
        <dbReference type="ARBA" id="ARBA00022824"/>
    </source>
</evidence>
<protein>
    <recommendedName>
        <fullName evidence="4">glucose-6-phosphatase</fullName>
        <ecNumber evidence="4">3.1.3.9</ecNumber>
    </recommendedName>
</protein>
<dbReference type="PANTHER" id="PTHR12591">
    <property type="entry name" value="GLUCOSE-6-PHOSPHATASE"/>
    <property type="match status" value="1"/>
</dbReference>
<evidence type="ECO:0000256" key="11">
    <source>
        <dbReference type="SAM" id="Phobius"/>
    </source>
</evidence>
<evidence type="ECO:0000259" key="12">
    <source>
        <dbReference type="PROSITE" id="PS50106"/>
    </source>
</evidence>
<dbReference type="PANTHER" id="PTHR12591:SF0">
    <property type="entry name" value="FI19814P1"/>
    <property type="match status" value="1"/>
</dbReference>
<feature type="transmembrane region" description="Helical" evidence="11">
    <location>
        <begin position="296"/>
        <end position="315"/>
    </location>
</feature>
<feature type="transmembrane region" description="Helical" evidence="11">
    <location>
        <begin position="505"/>
        <end position="526"/>
    </location>
</feature>
<keyword evidence="14" id="KW-1185">Reference proteome</keyword>
<dbReference type="Pfam" id="PF01569">
    <property type="entry name" value="PAP2"/>
    <property type="match status" value="1"/>
</dbReference>
<feature type="transmembrane region" description="Helical" evidence="11">
    <location>
        <begin position="207"/>
        <end position="231"/>
    </location>
</feature>
<dbReference type="SUPFAM" id="SSF48317">
    <property type="entry name" value="Acid phosphatase/Vanadium-dependent haloperoxidase"/>
    <property type="match status" value="1"/>
</dbReference>
<keyword evidence="9 11" id="KW-1133">Transmembrane helix</keyword>
<organism evidence="13 14">
    <name type="scientific">Porites lobata</name>
    <dbReference type="NCBI Taxonomy" id="104759"/>
    <lineage>
        <taxon>Eukaryota</taxon>
        <taxon>Metazoa</taxon>
        <taxon>Cnidaria</taxon>
        <taxon>Anthozoa</taxon>
        <taxon>Hexacorallia</taxon>
        <taxon>Scleractinia</taxon>
        <taxon>Fungiina</taxon>
        <taxon>Poritidae</taxon>
        <taxon>Porites</taxon>
    </lineage>
</organism>
<evidence type="ECO:0000256" key="2">
    <source>
        <dbReference type="ARBA" id="ARBA00004742"/>
    </source>
</evidence>
<evidence type="ECO:0000313" key="14">
    <source>
        <dbReference type="Proteomes" id="UP001159405"/>
    </source>
</evidence>
<dbReference type="InterPro" id="IPR000326">
    <property type="entry name" value="PAP2/HPO"/>
</dbReference>
<dbReference type="SMART" id="SM00014">
    <property type="entry name" value="acidPPc"/>
    <property type="match status" value="1"/>
</dbReference>
<evidence type="ECO:0000256" key="6">
    <source>
        <dbReference type="ARBA" id="ARBA00022692"/>
    </source>
</evidence>
<dbReference type="Proteomes" id="UP001159405">
    <property type="component" value="Unassembled WGS sequence"/>
</dbReference>
<dbReference type="PROSITE" id="PS50106">
    <property type="entry name" value="PDZ"/>
    <property type="match status" value="1"/>
</dbReference>
<evidence type="ECO:0000256" key="5">
    <source>
        <dbReference type="ARBA" id="ARBA00022432"/>
    </source>
</evidence>
<feature type="domain" description="PDZ" evidence="12">
    <location>
        <begin position="368"/>
        <end position="455"/>
    </location>
</feature>